<accession>A0A0V0QFW8</accession>
<dbReference type="Gene3D" id="3.40.50.2000">
    <property type="entry name" value="Glycogen Phosphorylase B"/>
    <property type="match status" value="2"/>
</dbReference>
<evidence type="ECO:0000313" key="3">
    <source>
        <dbReference type="EMBL" id="KRX01106.1"/>
    </source>
</evidence>
<dbReference type="Pfam" id="PF02358">
    <property type="entry name" value="Trehalose_PPase"/>
    <property type="match status" value="1"/>
</dbReference>
<dbReference type="SMART" id="SM01065">
    <property type="entry name" value="CBM_2"/>
    <property type="match status" value="1"/>
</dbReference>
<dbReference type="GO" id="GO:2001070">
    <property type="term" value="F:starch binding"/>
    <property type="evidence" value="ECO:0007669"/>
    <property type="project" value="InterPro"/>
</dbReference>
<comment type="caution">
    <text evidence="3">The sequence shown here is derived from an EMBL/GenBank/DDBJ whole genome shotgun (WGS) entry which is preliminary data.</text>
</comment>
<dbReference type="InterPro" id="IPR003337">
    <property type="entry name" value="Trehalose_PPase"/>
</dbReference>
<dbReference type="EMBL" id="LDAU01000176">
    <property type="protein sequence ID" value="KRX01106.1"/>
    <property type="molecule type" value="Genomic_DNA"/>
</dbReference>
<dbReference type="InParanoid" id="A0A0V0QFW8"/>
<feature type="region of interest" description="Disordered" evidence="1">
    <location>
        <begin position="472"/>
        <end position="502"/>
    </location>
</feature>
<dbReference type="SUPFAM" id="SSF53756">
    <property type="entry name" value="UDP-Glycosyltransferase/glycogen phosphorylase"/>
    <property type="match status" value="1"/>
</dbReference>
<name>A0A0V0QFW8_PSEPJ</name>
<dbReference type="PROSITE" id="PS51166">
    <property type="entry name" value="CBM20"/>
    <property type="match status" value="1"/>
</dbReference>
<keyword evidence="4" id="KW-1185">Reference proteome</keyword>
<reference evidence="3 4" key="1">
    <citation type="journal article" date="2015" name="Sci. Rep.">
        <title>Genome of the facultative scuticociliatosis pathogen Pseudocohnilembus persalinus provides insight into its virulence through horizontal gene transfer.</title>
        <authorList>
            <person name="Xiong J."/>
            <person name="Wang G."/>
            <person name="Cheng J."/>
            <person name="Tian M."/>
            <person name="Pan X."/>
            <person name="Warren A."/>
            <person name="Jiang C."/>
            <person name="Yuan D."/>
            <person name="Miao W."/>
        </authorList>
    </citation>
    <scope>NUCLEOTIDE SEQUENCE [LARGE SCALE GENOMIC DNA]</scope>
    <source>
        <strain evidence="3">36N120E</strain>
    </source>
</reference>
<feature type="region of interest" description="Disordered" evidence="1">
    <location>
        <begin position="552"/>
        <end position="604"/>
    </location>
</feature>
<feature type="compositionally biased region" description="Polar residues" evidence="1">
    <location>
        <begin position="485"/>
        <end position="502"/>
    </location>
</feature>
<dbReference type="InterPro" id="IPR002044">
    <property type="entry name" value="CBM20"/>
</dbReference>
<feature type="domain" description="CBM20" evidence="2">
    <location>
        <begin position="1"/>
        <end position="102"/>
    </location>
</feature>
<evidence type="ECO:0000259" key="2">
    <source>
        <dbReference type="PROSITE" id="PS51166"/>
    </source>
</evidence>
<dbReference type="GO" id="GO:0005829">
    <property type="term" value="C:cytosol"/>
    <property type="evidence" value="ECO:0007669"/>
    <property type="project" value="TreeGrafter"/>
</dbReference>
<organism evidence="3 4">
    <name type="scientific">Pseudocohnilembus persalinus</name>
    <name type="common">Ciliate</name>
    <dbReference type="NCBI Taxonomy" id="266149"/>
    <lineage>
        <taxon>Eukaryota</taxon>
        <taxon>Sar</taxon>
        <taxon>Alveolata</taxon>
        <taxon>Ciliophora</taxon>
        <taxon>Intramacronucleata</taxon>
        <taxon>Oligohymenophorea</taxon>
        <taxon>Scuticociliatia</taxon>
        <taxon>Philasterida</taxon>
        <taxon>Pseudocohnilembidae</taxon>
        <taxon>Pseudocohnilembus</taxon>
    </lineage>
</organism>
<dbReference type="InterPro" id="IPR013784">
    <property type="entry name" value="Carb-bd-like_fold"/>
</dbReference>
<sequence length="1487" mass="174497">MNSIIYFKVQAETKIKQTVKLVGNHKCLGNWDPKKGLLLQTTKDKYPFWFSKIDIQEKTVIRFKCVIMEGEQVVKWEELDNNQDREYISKFFKSLIIIKFGCLNLIETAIITKVSDLHSQIDLTDVQKVGKQNFSNYFDDSMISSQSEDSLELNTAIQENSQLEMIMKDFEQHNKLEKKKKKKMLKYQKQLQQRFGKNFKFNVTPNELNSNGSFIQFGEENVKQNNQNNKIKEHSKIQFNDPFNMFMAFLQQERIESISNKQKYPISRSYKEYTTLNEQIIQNQISKNVKSFISNNSDNKDKFYANISPISKPQTPKRDKIPQLSLQKNNNSTQFEYNNKDINNDEDIEDDSRTQKQQILEEKMDEQIQNKQRTYSLSSCYKQSVFDQVDNKTIIFMSWASPIKFFQKNQNNDQLIYNQESQNDDTKFHGQHTHHHTVQAHILHPEKSNQLKQQNYQAKHQQNIDQTHSLLDQQSTQSQSYNQQKLFSQQGKRNSGNLGIINHHNTNQYQQDQDFQSFQKSASMLDTLTNLTEETQNLEQFNEQLYKRIEKTTSQNQEPQLKNKLKRTNSNQDSQSWKELECSKNSSMAQEKSKNNYNNNKENSVKAQNNSLNANQTYKNQTKQEKLNQKLKLNNLKKIPGFSIKTEQETIYKNSIKVKVNSSELLLSSLYQTFLDKLYLNKMRFKTRNVILLEDDKSWEVYKKINQDFTKLAFQYTKEKAPIHTIIAFDIHLFLVPSYIREMIQDNKIKSLEKVNITFFINRSFPQQELLAQLPENNIILHSILFCDQLIFSSHECLEPFLNTLEKNNLSYRHNDIGQITIPYNGREIVILLEHPGINFDLVKNTKIELKEQQLIIQEKLKKDRKVVFLAIDYLSKSSGFEFTFQAFYEFCKKQKQKNDKHKYKLTQIIYLSYDGEFDCDIDEMQYYKQIMSLRKKINHEFGETIIEVQDGIKLDFSYLALKMMTSQFFIKGVLKLNAMTFHYLYYMALKYDFQLISNQVLSFLTQQNCITIVNLINVKETANLIQESVENSRNDTERANKLEHDYQVLQKYCSMSTWVGKIFSQILEIYQQENQQTRYIITKEDSFCGEKLLRLHESQGNLADANFDRLKECYQKSPNNLFIFGFSGVFFDKEEIDFQESNLYMVNSIEKLAENPKNTIFIITEFDSYTVEKHLGHIKNLILVTNGGMRIKKIGDDRVFTIKGCLDQDKIIWKPTVLSVMNQIVSKTSGSYIVQTENELQWNFQNVINEYAQRQKQELISQLIEIVKDLPGTEVYEGQTRVSVRPSYMSKSLIAELAIKSCSKAKEKIGFLMCIGGRHKFEEGNYEMLSIISQLSYGQSSHKYFQQDSEKLVSYIISNSQSSNLFSLTDPNEVVQCLQYIMNIDQNQFNINNNQNECVLSEDCLSQGGIQNQKNNQNSKQNETLNQLSISNINYDDEFIVNSDTKEQKNQNNINSFAEKDDENIQYSSSYDSNYSMDESERIVFD</sequence>
<dbReference type="GO" id="GO:0005992">
    <property type="term" value="P:trehalose biosynthetic process"/>
    <property type="evidence" value="ECO:0007669"/>
    <property type="project" value="InterPro"/>
</dbReference>
<dbReference type="InterPro" id="IPR013783">
    <property type="entry name" value="Ig-like_fold"/>
</dbReference>
<feature type="compositionally biased region" description="Low complexity" evidence="1">
    <location>
        <begin position="472"/>
        <end position="484"/>
    </location>
</feature>
<dbReference type="Gene3D" id="2.60.40.10">
    <property type="entry name" value="Immunoglobulins"/>
    <property type="match status" value="1"/>
</dbReference>
<dbReference type="InterPro" id="IPR001830">
    <property type="entry name" value="Glyco_trans_20"/>
</dbReference>
<dbReference type="OrthoDB" id="295239at2759"/>
<dbReference type="PANTHER" id="PTHR10788:SF106">
    <property type="entry name" value="BCDNA.GH08860"/>
    <property type="match status" value="1"/>
</dbReference>
<dbReference type="GO" id="GO:0003825">
    <property type="term" value="F:alpha,alpha-trehalose-phosphate synthase (UDP-forming) activity"/>
    <property type="evidence" value="ECO:0007669"/>
    <property type="project" value="TreeGrafter"/>
</dbReference>
<dbReference type="PANTHER" id="PTHR10788">
    <property type="entry name" value="TREHALOSE-6-PHOSPHATE SYNTHASE"/>
    <property type="match status" value="1"/>
</dbReference>
<evidence type="ECO:0000313" key="4">
    <source>
        <dbReference type="Proteomes" id="UP000054937"/>
    </source>
</evidence>
<feature type="region of interest" description="Disordered" evidence="1">
    <location>
        <begin position="304"/>
        <end position="355"/>
    </location>
</feature>
<gene>
    <name evidence="3" type="ORF">PPERSA_08207</name>
</gene>
<dbReference type="SUPFAM" id="SSF49452">
    <property type="entry name" value="Starch-binding domain-like"/>
    <property type="match status" value="1"/>
</dbReference>
<evidence type="ECO:0000256" key="1">
    <source>
        <dbReference type="SAM" id="MobiDB-lite"/>
    </source>
</evidence>
<dbReference type="Proteomes" id="UP000054937">
    <property type="component" value="Unassembled WGS sequence"/>
</dbReference>
<dbReference type="Pfam" id="PF00686">
    <property type="entry name" value="CBM_20"/>
    <property type="match status" value="1"/>
</dbReference>
<dbReference type="CDD" id="cd05467">
    <property type="entry name" value="CBM20"/>
    <property type="match status" value="1"/>
</dbReference>
<feature type="compositionally biased region" description="Polar residues" evidence="1">
    <location>
        <begin position="324"/>
        <end position="337"/>
    </location>
</feature>
<dbReference type="GO" id="GO:0004805">
    <property type="term" value="F:trehalose-phosphatase activity"/>
    <property type="evidence" value="ECO:0007669"/>
    <property type="project" value="TreeGrafter"/>
</dbReference>
<proteinExistence type="predicted"/>
<dbReference type="Pfam" id="PF00982">
    <property type="entry name" value="Glyco_transf_20"/>
    <property type="match status" value="1"/>
</dbReference>
<protein>
    <submittedName>
        <fullName evidence="3">Carbohydrate-binding-like fold</fullName>
    </submittedName>
</protein>